<dbReference type="Proteomes" id="UP000663193">
    <property type="component" value="Chromosome 21"/>
</dbReference>
<gene>
    <name evidence="1" type="ORF">JI435_423620</name>
</gene>
<evidence type="ECO:0000313" key="1">
    <source>
        <dbReference type="EMBL" id="QRD06737.1"/>
    </source>
</evidence>
<sequence length="64" mass="7051">MWCAHGKGEVTREGGRGGSRRAWLATATKEAGRAVKGDEFDHGGCAVSDSGWQRGCWSRRRSQW</sequence>
<evidence type="ECO:0000313" key="2">
    <source>
        <dbReference type="Proteomes" id="UP000663193"/>
    </source>
</evidence>
<reference evidence="2" key="1">
    <citation type="journal article" date="2021" name="BMC Genomics">
        <title>Chromosome-level genome assembly and manually-curated proteome of model necrotroph Parastagonospora nodorum Sn15 reveals a genome-wide trove of candidate effector homologs, and redundancy of virulence-related functions within an accessory chromosome.</title>
        <authorList>
            <person name="Bertazzoni S."/>
            <person name="Jones D.A.B."/>
            <person name="Phan H.T."/>
            <person name="Tan K.-C."/>
            <person name="Hane J.K."/>
        </authorList>
    </citation>
    <scope>NUCLEOTIDE SEQUENCE [LARGE SCALE GENOMIC DNA]</scope>
    <source>
        <strain evidence="2">SN15 / ATCC MYA-4574 / FGSC 10173)</strain>
    </source>
</reference>
<organism evidence="1 2">
    <name type="scientific">Phaeosphaeria nodorum (strain SN15 / ATCC MYA-4574 / FGSC 10173)</name>
    <name type="common">Glume blotch fungus</name>
    <name type="synonym">Parastagonospora nodorum</name>
    <dbReference type="NCBI Taxonomy" id="321614"/>
    <lineage>
        <taxon>Eukaryota</taxon>
        <taxon>Fungi</taxon>
        <taxon>Dikarya</taxon>
        <taxon>Ascomycota</taxon>
        <taxon>Pezizomycotina</taxon>
        <taxon>Dothideomycetes</taxon>
        <taxon>Pleosporomycetidae</taxon>
        <taxon>Pleosporales</taxon>
        <taxon>Pleosporineae</taxon>
        <taxon>Phaeosphaeriaceae</taxon>
        <taxon>Parastagonospora</taxon>
    </lineage>
</organism>
<dbReference type="VEuPathDB" id="FungiDB:JI435_423620"/>
<accession>A0A7U2NQG9</accession>
<dbReference type="AlphaFoldDB" id="A0A7U2NQG9"/>
<keyword evidence="2" id="KW-1185">Reference proteome</keyword>
<proteinExistence type="predicted"/>
<protein>
    <submittedName>
        <fullName evidence="1">Uncharacterized protein</fullName>
    </submittedName>
</protein>
<dbReference type="EMBL" id="CP069043">
    <property type="protein sequence ID" value="QRD06737.1"/>
    <property type="molecule type" value="Genomic_DNA"/>
</dbReference>
<name>A0A7U2NQG9_PHANO</name>